<feature type="transmembrane region" description="Helical" evidence="1">
    <location>
        <begin position="341"/>
        <end position="364"/>
    </location>
</feature>
<evidence type="ECO:0000313" key="4">
    <source>
        <dbReference type="EMBL" id="QLC49602.1"/>
    </source>
</evidence>
<keyword evidence="1" id="KW-0472">Membrane</keyword>
<feature type="transmembrane region" description="Helical" evidence="1">
    <location>
        <begin position="70"/>
        <end position="88"/>
    </location>
</feature>
<dbReference type="PANTHER" id="PTHR39084">
    <property type="entry name" value="MEMBRANE PROTEIN-RELATED"/>
    <property type="match status" value="1"/>
</dbReference>
<evidence type="ECO:0000256" key="1">
    <source>
        <dbReference type="SAM" id="Phobius"/>
    </source>
</evidence>
<feature type="domain" description="DUF4010" evidence="3">
    <location>
        <begin position="189"/>
        <end position="396"/>
    </location>
</feature>
<accession>A0A7D5I871</accession>
<dbReference type="PANTHER" id="PTHR39084:SF1">
    <property type="entry name" value="DUF4010 DOMAIN-CONTAINING PROTEIN"/>
    <property type="match status" value="1"/>
</dbReference>
<keyword evidence="1" id="KW-1133">Transmembrane helix</keyword>
<keyword evidence="1" id="KW-0812">Transmembrane</keyword>
<feature type="transmembrane region" description="Helical" evidence="1">
    <location>
        <begin position="311"/>
        <end position="329"/>
    </location>
</feature>
<dbReference type="AlphaFoldDB" id="A0A7D5I871"/>
<feature type="transmembrane region" description="Helical" evidence="1">
    <location>
        <begin position="245"/>
        <end position="266"/>
    </location>
</feature>
<proteinExistence type="predicted"/>
<evidence type="ECO:0000313" key="5">
    <source>
        <dbReference type="Proteomes" id="UP000509594"/>
    </source>
</evidence>
<name>A0A7D5I871_9EURY</name>
<feature type="transmembrane region" description="Helical" evidence="1">
    <location>
        <begin position="12"/>
        <end position="32"/>
    </location>
</feature>
<organism evidence="4 5">
    <name type="scientific">Methanolobus zinderi</name>
    <dbReference type="NCBI Taxonomy" id="536044"/>
    <lineage>
        <taxon>Archaea</taxon>
        <taxon>Methanobacteriati</taxon>
        <taxon>Methanobacteriota</taxon>
        <taxon>Stenosarchaea group</taxon>
        <taxon>Methanomicrobia</taxon>
        <taxon>Methanosarcinales</taxon>
        <taxon>Methanosarcinaceae</taxon>
        <taxon>Methanolobus</taxon>
    </lineage>
</organism>
<keyword evidence="5" id="KW-1185">Reference proteome</keyword>
<dbReference type="RefSeq" id="WP_176964658.1">
    <property type="nucleotide sequence ID" value="NZ_CP058215.1"/>
</dbReference>
<dbReference type="Pfam" id="PF13194">
    <property type="entry name" value="DUF4010"/>
    <property type="match status" value="1"/>
</dbReference>
<evidence type="ECO:0000259" key="3">
    <source>
        <dbReference type="Pfam" id="PF13194"/>
    </source>
</evidence>
<feature type="transmembrane region" description="Helical" evidence="1">
    <location>
        <begin position="44"/>
        <end position="64"/>
    </location>
</feature>
<dbReference type="InterPro" id="IPR049177">
    <property type="entry name" value="MgtC_SapB_SrpB_YhiD_N"/>
</dbReference>
<dbReference type="Pfam" id="PF02308">
    <property type="entry name" value="MgtC"/>
    <property type="match status" value="1"/>
</dbReference>
<dbReference type="EMBL" id="CP058215">
    <property type="protein sequence ID" value="QLC49602.1"/>
    <property type="molecule type" value="Genomic_DNA"/>
</dbReference>
<feature type="transmembrane region" description="Helical" evidence="1">
    <location>
        <begin position="214"/>
        <end position="233"/>
    </location>
</feature>
<feature type="domain" description="MgtC/SapB/SrpB/YhiD N-terminal" evidence="2">
    <location>
        <begin position="22"/>
        <end position="143"/>
    </location>
</feature>
<sequence>MIPTTTTLGLDPFLLDALKKIGLSLLIGILIGLERESWRSDKRIFAGVRTFTITCILGTTAAFLSDYIGYDILLITTLFVAVYCLFLIYEVHLVENRSGFTSAVALFSTYLLGILVAEEFFQIALIIAVVITALLVEKKPLHTLAGSLAQRDIIDALQFIALAFILYPIVPDEPVYDVVSLKSVILIIVLVSAVSFVSYVLLKRTGTKGGIPYSGFLGGLASSVASIISLSNISKKKPALLEHVYVGALLTIISMTIRDLVIAFLIDPSGRMPLLMLPPFLVMSAATFLLVRRTGNMQDTDETVELNSPFAIVPALKFGALFTVILIIANITNSIGGSLGTYATAIGGIASSSAVTASMASLAIAGKVSYITAAETAVLAGIISTLSKPFYMKVTGATELFRKTVFYFVLVTILGLLVFLGWGYYLNTFTELII</sequence>
<dbReference type="OrthoDB" id="187863at2157"/>
<feature type="transmembrane region" description="Helical" evidence="1">
    <location>
        <begin position="182"/>
        <end position="202"/>
    </location>
</feature>
<dbReference type="GeneID" id="55820955"/>
<dbReference type="Proteomes" id="UP000509594">
    <property type="component" value="Chromosome"/>
</dbReference>
<feature type="transmembrane region" description="Helical" evidence="1">
    <location>
        <begin position="404"/>
        <end position="425"/>
    </location>
</feature>
<evidence type="ECO:0000259" key="2">
    <source>
        <dbReference type="Pfam" id="PF02308"/>
    </source>
</evidence>
<feature type="transmembrane region" description="Helical" evidence="1">
    <location>
        <begin position="273"/>
        <end position="291"/>
    </location>
</feature>
<dbReference type="InterPro" id="IPR025105">
    <property type="entry name" value="DUF4010"/>
</dbReference>
<reference evidence="4 5" key="1">
    <citation type="submission" date="2020-06" db="EMBL/GenBank/DDBJ databases">
        <title>Methanolobus halotolerans sp. nov., isolated from a saline lake Tus in Siberia.</title>
        <authorList>
            <person name="Shen Y."/>
            <person name="Chen S.-C."/>
            <person name="Lai M.-C."/>
            <person name="Huang H.-H."/>
            <person name="Chiu H.-H."/>
            <person name="Tang S.-L."/>
            <person name="Rogozin D.Y."/>
            <person name="Degermendzhy A.G."/>
        </authorList>
    </citation>
    <scope>NUCLEOTIDE SEQUENCE [LARGE SCALE GENOMIC DNA]</scope>
    <source>
        <strain evidence="4 5">DSM 21339</strain>
    </source>
</reference>
<protein>
    <submittedName>
        <fullName evidence="4">MgtC/SapB family protein</fullName>
    </submittedName>
</protein>
<gene>
    <name evidence="4" type="ORF">HWN40_04730</name>
</gene>
<feature type="transmembrane region" description="Helical" evidence="1">
    <location>
        <begin position="153"/>
        <end position="170"/>
    </location>
</feature>
<dbReference type="KEGG" id="mzi:HWN40_04730"/>